<dbReference type="eggNOG" id="COG3209">
    <property type="taxonomic scope" value="Bacteria"/>
</dbReference>
<feature type="signal peptide" evidence="1">
    <location>
        <begin position="1"/>
        <end position="18"/>
    </location>
</feature>
<evidence type="ECO:0000256" key="1">
    <source>
        <dbReference type="SAM" id="SignalP"/>
    </source>
</evidence>
<dbReference type="Gene3D" id="2.180.10.10">
    <property type="entry name" value="RHS repeat-associated core"/>
    <property type="match status" value="1"/>
</dbReference>
<dbReference type="STRING" id="742727.HMPREF9447_01105"/>
<comment type="caution">
    <text evidence="3">The sequence shown here is derived from an EMBL/GenBank/DDBJ whole genome shotgun (WGS) entry which is preliminary data.</text>
</comment>
<dbReference type="Proteomes" id="UP000009872">
    <property type="component" value="Unassembled WGS sequence"/>
</dbReference>
<dbReference type="PANTHER" id="PTHR32305:SF15">
    <property type="entry name" value="PROTEIN RHSA-RELATED"/>
    <property type="match status" value="1"/>
</dbReference>
<dbReference type="PANTHER" id="PTHR32305">
    <property type="match status" value="1"/>
</dbReference>
<dbReference type="EMBL" id="ADLF01000004">
    <property type="protein sequence ID" value="EKU91694.1"/>
    <property type="molecule type" value="Genomic_DNA"/>
</dbReference>
<gene>
    <name evidence="3" type="ORF">HMPREF9447_01105</name>
</gene>
<dbReference type="RefSeq" id="WP_009128720.1">
    <property type="nucleotide sequence ID" value="NZ_JH992940.1"/>
</dbReference>
<feature type="domain" description="DUF6443" evidence="2">
    <location>
        <begin position="29"/>
        <end position="144"/>
    </location>
</feature>
<evidence type="ECO:0000313" key="3">
    <source>
        <dbReference type="EMBL" id="EKU91694.1"/>
    </source>
</evidence>
<feature type="chain" id="PRO_5003929297" evidence="1">
    <location>
        <begin position="19"/>
        <end position="1091"/>
    </location>
</feature>
<accession>K9E3P0</accession>
<organism evidence="3 4">
    <name type="scientific">Bacteroides oleiciplenus YIT 12058</name>
    <dbReference type="NCBI Taxonomy" id="742727"/>
    <lineage>
        <taxon>Bacteria</taxon>
        <taxon>Pseudomonadati</taxon>
        <taxon>Bacteroidota</taxon>
        <taxon>Bacteroidia</taxon>
        <taxon>Bacteroidales</taxon>
        <taxon>Bacteroidaceae</taxon>
        <taxon>Bacteroides</taxon>
    </lineage>
</organism>
<dbReference type="InterPro" id="IPR022385">
    <property type="entry name" value="Rhs_assc_core"/>
</dbReference>
<dbReference type="AlphaFoldDB" id="K9E3P0"/>
<evidence type="ECO:0000259" key="2">
    <source>
        <dbReference type="Pfam" id="PF20041"/>
    </source>
</evidence>
<proteinExistence type="predicted"/>
<protein>
    <submittedName>
        <fullName evidence="3">RHS repeat-associated core domain-containing protein</fullName>
    </submittedName>
</protein>
<evidence type="ECO:0000313" key="4">
    <source>
        <dbReference type="Proteomes" id="UP000009872"/>
    </source>
</evidence>
<dbReference type="PATRIC" id="fig|742727.4.peg.1107"/>
<sequence>MKYLYLLIALSLSSIVIAQVGNQNYICTRTMLNTSGKSYIEQIVYYDGLGRPFQTVHKPVENDKVPANSILVTLQEYDDVGRADKTWLPIVASSDYLAPSSFKSAAPGNHDNDSRPYSQPIYEPSPLNRIVQQYDPGAAWYSGHPVAVEYLTNTSTPPLHCINYSVNTSGTLVDNGNYAATQLKVTKTTDEDGNVSYSFADKLDRVILIRRMEGNLTNDTYYVFDDYGNQCFVLQPMYQENANLALYAFQYKYDGRNRCIEKKLPSVQAITYVYDMADNLIFSQDGNQRTTKQWTFYLYDKFRRLVVQGVCENTNTDSASSEVVSCIRLSTNSGLGNSGYSSSFTLTSATLHMVNYYDGYDFLALTGFVGDNHFPAVNASVSATSKGFLTGSVITLIENGAKLYSANYYDNEGRVVKSVSSNHMGGYETVSTTYTFTGKPLTVQHVHSAAGKDTQTEVYTYGYDHAERVIKVQYSLNNKTVTMADNTYDNFGRLHTKSLHGSGHMLTYTYNIRDWLIKIDGLKFTQNLYYNTGTSTAYYNGNISSMTWVSGDEDVTRGYKFTYDNLNRMKNAAYGESSTISANAGRFSENVTGYDKNGNIRYLQRYGKTSSTIYGMIDNLTIVYDGNQLKYANDAATDPLYSGAFNFVDGSNSTGIEYKYDANGNLEQDYDKKISKVQYNSLNLPSTLQFTNGNCADYFYGADGVKRRVVHKTAIANVSVPMGQIVDLADNQVSHTDKTDYCGNVIYENESLSKILTEEGYVTVSGGVHTYHYYLKDHQENNRVVINQTGTVEQINHYYPFGGLFEVNTATSGIQSYKYNGKELDRMHGLDWYDYGARMYDATLGRWHVVDPMGEKYYSTSPYTYCLNSPVNAVDKQGKLVLFINGFHNGSGGTSKYWGGFDIMAMKILNDDKFLYKDGALGGFKALKEDNKILNANYRKDYGYKEGKMDAMKIVNMISDERGNIKETIKILTHSMGAAYAKGYIQALKEYFVENNIPLNSIAFEMDFAPFQPTKQTAVEGVATYQVTNTNDMIANNRLLGSPSGSIKGATVYFNNDEHKGHSITDFIDQLWRLPTGTYRVDEKGNIIREK</sequence>
<name>K9E3P0_9BACE</name>
<dbReference type="NCBIfam" id="TIGR03696">
    <property type="entry name" value="Rhs_assc_core"/>
    <property type="match status" value="1"/>
</dbReference>
<dbReference type="InterPro" id="IPR050708">
    <property type="entry name" value="T6SS_VgrG/RHS"/>
</dbReference>
<dbReference type="InterPro" id="IPR045619">
    <property type="entry name" value="DUF6443"/>
</dbReference>
<dbReference type="Pfam" id="PF20041">
    <property type="entry name" value="DUF6443"/>
    <property type="match status" value="1"/>
</dbReference>
<keyword evidence="1" id="KW-0732">Signal</keyword>
<keyword evidence="4" id="KW-1185">Reference proteome</keyword>
<dbReference type="OrthoDB" id="976756at2"/>
<dbReference type="HOGENOM" id="CLU_004466_0_0_10"/>
<reference evidence="3 4" key="1">
    <citation type="submission" date="2012-09" db="EMBL/GenBank/DDBJ databases">
        <title>The Genome Sequence of Bacteroides oleiciplenus YIT 12058.</title>
        <authorList>
            <consortium name="The Broad Institute Genome Sequencing Platform"/>
            <person name="Earl A."/>
            <person name="Ward D."/>
            <person name="Feldgarden M."/>
            <person name="Gevers D."/>
            <person name="Morotomi M."/>
            <person name="Walker B."/>
            <person name="Young S.K."/>
            <person name="Zeng Q."/>
            <person name="Gargeya S."/>
            <person name="Fitzgerald M."/>
            <person name="Haas B."/>
            <person name="Abouelleil A."/>
            <person name="Alvarado L."/>
            <person name="Arachchi H.M."/>
            <person name="Berlin A.M."/>
            <person name="Chapman S.B."/>
            <person name="Goldberg J."/>
            <person name="Griggs A."/>
            <person name="Gujja S."/>
            <person name="Hansen M."/>
            <person name="Howarth C."/>
            <person name="Imamovic A."/>
            <person name="Larimer J."/>
            <person name="McCowen C."/>
            <person name="Montmayeur A."/>
            <person name="Murphy C."/>
            <person name="Neiman D."/>
            <person name="Pearson M."/>
            <person name="Priest M."/>
            <person name="Roberts A."/>
            <person name="Saif S."/>
            <person name="Shea T."/>
            <person name="Sisk P."/>
            <person name="Sykes S."/>
            <person name="Wortman J."/>
            <person name="Nusbaum C."/>
            <person name="Birren B."/>
        </authorList>
    </citation>
    <scope>NUCLEOTIDE SEQUENCE [LARGE SCALE GENOMIC DNA]</scope>
    <source>
        <strain evidence="3 4">YIT 12058</strain>
    </source>
</reference>